<dbReference type="SUPFAM" id="SSF53335">
    <property type="entry name" value="S-adenosyl-L-methionine-dependent methyltransferases"/>
    <property type="match status" value="1"/>
</dbReference>
<dbReference type="PANTHER" id="PTHR22807:SF53">
    <property type="entry name" value="RIBOSOMAL RNA SMALL SUBUNIT METHYLTRANSFERASE B-RELATED"/>
    <property type="match status" value="1"/>
</dbReference>
<feature type="domain" description="SAM-dependent MTase RsmB/NOP-type" evidence="6">
    <location>
        <begin position="153"/>
        <end position="430"/>
    </location>
</feature>
<dbReference type="STRING" id="888741.HMPREF9098_0781"/>
<dbReference type="AlphaFoldDB" id="F0EY21"/>
<dbReference type="GO" id="GO:0003723">
    <property type="term" value="F:RNA binding"/>
    <property type="evidence" value="ECO:0007669"/>
    <property type="project" value="UniProtKB-UniRule"/>
</dbReference>
<keyword evidence="2 5" id="KW-0808">Transferase</keyword>
<gene>
    <name evidence="7" type="ORF">HMPREF9098_0781</name>
</gene>
<name>F0EY21_9NEIS</name>
<dbReference type="PANTHER" id="PTHR22807">
    <property type="entry name" value="NOP2 YEAST -RELATED NOL1/NOP2/FMU SUN DOMAIN-CONTAINING"/>
    <property type="match status" value="1"/>
</dbReference>
<dbReference type="GO" id="GO:0008173">
    <property type="term" value="F:RNA methyltransferase activity"/>
    <property type="evidence" value="ECO:0007669"/>
    <property type="project" value="InterPro"/>
</dbReference>
<keyword evidence="1 5" id="KW-0489">Methyltransferase</keyword>
<dbReference type="CDD" id="cd02440">
    <property type="entry name" value="AdoMet_MTases"/>
    <property type="match status" value="1"/>
</dbReference>
<dbReference type="InterPro" id="IPR029063">
    <property type="entry name" value="SAM-dependent_MTases_sf"/>
</dbReference>
<evidence type="ECO:0000256" key="2">
    <source>
        <dbReference type="ARBA" id="ARBA00022679"/>
    </source>
</evidence>
<dbReference type="Gene3D" id="3.40.50.150">
    <property type="entry name" value="Vaccinia Virus protein VP39"/>
    <property type="match status" value="1"/>
</dbReference>
<dbReference type="PROSITE" id="PS51686">
    <property type="entry name" value="SAM_MT_RSMB_NOP"/>
    <property type="match status" value="1"/>
</dbReference>
<evidence type="ECO:0000256" key="5">
    <source>
        <dbReference type="PROSITE-ProRule" id="PRU01023"/>
    </source>
</evidence>
<dbReference type="InterPro" id="IPR049560">
    <property type="entry name" value="MeTrfase_RsmB-F_NOP2_cat"/>
</dbReference>
<feature type="binding site" evidence="5">
    <location>
        <position position="314"/>
    </location>
    <ligand>
        <name>S-adenosyl-L-methionine</name>
        <dbReference type="ChEBI" id="CHEBI:59789"/>
    </ligand>
</feature>
<dbReference type="PRINTS" id="PR02008">
    <property type="entry name" value="RCMTFAMILY"/>
</dbReference>
<feature type="binding site" evidence="5">
    <location>
        <position position="267"/>
    </location>
    <ligand>
        <name>S-adenosyl-L-methionine</name>
        <dbReference type="ChEBI" id="CHEBI:59789"/>
    </ligand>
</feature>
<dbReference type="InterPro" id="IPR023267">
    <property type="entry name" value="RCMT"/>
</dbReference>
<evidence type="ECO:0000259" key="6">
    <source>
        <dbReference type="PROSITE" id="PS51686"/>
    </source>
</evidence>
<dbReference type="EMBL" id="AEWV01000014">
    <property type="protein sequence ID" value="EGC17803.1"/>
    <property type="molecule type" value="Genomic_DNA"/>
</dbReference>
<keyword evidence="8" id="KW-1185">Reference proteome</keyword>
<comment type="caution">
    <text evidence="7">The sequence shown here is derived from an EMBL/GenBank/DDBJ whole genome shotgun (WGS) entry which is preliminary data.</text>
</comment>
<evidence type="ECO:0000256" key="3">
    <source>
        <dbReference type="ARBA" id="ARBA00022691"/>
    </source>
</evidence>
<dbReference type="InterPro" id="IPR001678">
    <property type="entry name" value="MeTrfase_RsmB-F_NOP2_dom"/>
</dbReference>
<keyword evidence="4 5" id="KW-0694">RNA-binding</keyword>
<comment type="similarity">
    <text evidence="5">Belongs to the class I-like SAM-binding methyltransferase superfamily. RsmB/NOP family.</text>
</comment>
<accession>F0EY21</accession>
<comment type="caution">
    <text evidence="5">Lacks conserved residue(s) required for the propagation of feature annotation.</text>
</comment>
<dbReference type="Pfam" id="PF01189">
    <property type="entry name" value="Methyltr_RsmB-F"/>
    <property type="match status" value="1"/>
</dbReference>
<organism evidence="7 8">
    <name type="scientific">Kingella denitrificans ATCC 33394</name>
    <dbReference type="NCBI Taxonomy" id="888741"/>
    <lineage>
        <taxon>Bacteria</taxon>
        <taxon>Pseudomonadati</taxon>
        <taxon>Pseudomonadota</taxon>
        <taxon>Betaproteobacteria</taxon>
        <taxon>Neisseriales</taxon>
        <taxon>Neisseriaceae</taxon>
        <taxon>Kingella</taxon>
    </lineage>
</organism>
<dbReference type="Proteomes" id="UP000004088">
    <property type="component" value="Unassembled WGS sequence"/>
</dbReference>
<evidence type="ECO:0000313" key="8">
    <source>
        <dbReference type="Proteomes" id="UP000004088"/>
    </source>
</evidence>
<reference evidence="7 8" key="1">
    <citation type="submission" date="2011-01" db="EMBL/GenBank/DDBJ databases">
        <authorList>
            <person name="Muzny D."/>
            <person name="Qin X."/>
            <person name="Deng J."/>
            <person name="Jiang H."/>
            <person name="Liu Y."/>
            <person name="Qu J."/>
            <person name="Song X.-Z."/>
            <person name="Zhang L."/>
            <person name="Thornton R."/>
            <person name="Coyle M."/>
            <person name="Francisco L."/>
            <person name="Jackson L."/>
            <person name="Javaid M."/>
            <person name="Korchina V."/>
            <person name="Kovar C."/>
            <person name="Mata R."/>
            <person name="Mathew T."/>
            <person name="Ngo R."/>
            <person name="Nguyen L."/>
            <person name="Nguyen N."/>
            <person name="Okwuonu G."/>
            <person name="Ongeri F."/>
            <person name="Pham C."/>
            <person name="Simmons D."/>
            <person name="Wilczek-Boney K."/>
            <person name="Hale W."/>
            <person name="Jakkamsetti A."/>
            <person name="Pham P."/>
            <person name="Ruth R."/>
            <person name="San Lucas F."/>
            <person name="Warren J."/>
            <person name="Zhang J."/>
            <person name="Zhao Z."/>
            <person name="Zhou C."/>
            <person name="Zhu D."/>
            <person name="Lee S."/>
            <person name="Bess C."/>
            <person name="Blankenburg K."/>
            <person name="Forbes L."/>
            <person name="Fu Q."/>
            <person name="Gubbala S."/>
            <person name="Hirani K."/>
            <person name="Jayaseelan J.C."/>
            <person name="Lara F."/>
            <person name="Munidasa M."/>
            <person name="Palculict T."/>
            <person name="Patil S."/>
            <person name="Pu L.-L."/>
            <person name="Saada N."/>
            <person name="Tang L."/>
            <person name="Weissenberger G."/>
            <person name="Zhu Y."/>
            <person name="Hemphill L."/>
            <person name="Shang Y."/>
            <person name="Youmans B."/>
            <person name="Ayvaz T."/>
            <person name="Ross M."/>
            <person name="Santibanez J."/>
            <person name="Aqrawi P."/>
            <person name="Gross S."/>
            <person name="Joshi V."/>
            <person name="Fowler G."/>
            <person name="Nazareth L."/>
            <person name="Reid J."/>
            <person name="Worley K."/>
            <person name="Petrosino J."/>
            <person name="Highlander S."/>
            <person name="Gibbs R."/>
        </authorList>
    </citation>
    <scope>NUCLEOTIDE SEQUENCE [LARGE SCALE GENOMIC DNA]</scope>
    <source>
        <strain evidence="7 8">ATCC 33394</strain>
    </source>
</reference>
<protein>
    <submittedName>
        <fullName evidence="7">Putative ribosomal RNA small subunit methyltransferase B</fullName>
    </submittedName>
</protein>
<evidence type="ECO:0000256" key="4">
    <source>
        <dbReference type="ARBA" id="ARBA00022884"/>
    </source>
</evidence>
<dbReference type="Pfam" id="PF22458">
    <property type="entry name" value="RsmF-B_ferredox"/>
    <property type="match status" value="1"/>
</dbReference>
<feature type="active site" description="Nucleophile" evidence="5">
    <location>
        <position position="367"/>
    </location>
</feature>
<evidence type="ECO:0000256" key="1">
    <source>
        <dbReference type="ARBA" id="ARBA00022603"/>
    </source>
</evidence>
<dbReference type="HOGENOM" id="CLU_005316_0_2_4"/>
<sequence length="431" mass="47735">MHFNKQLSGSTMMNATQLKHTAQVLADMLTFKQPADAVLSDYFRQHRKLGRQDRHEIAETAFAALRHYQKIAAVLRRPYAQPEKAALAALVLGRGTNLSQLAHLADEETMEFMSRLKARKTEWQSSLHTAAELPEWLVERLQAHWTDEQVLAFGRSVMQPAPLDTRVNTLKGRRDKVLAELQAEFPHAAATPYAPHGIRFRDKPALNKHPLFLDGTLEVQDEGSQLLAQLVQAKRGEIVVDFCAGAGGKTLAVGAQMANKGRIYAFDIAEKRLANLKPRMTRAGLTNIHPEKIGSEHDPRVTRLAGKADRVLVDAPCSGLGTLRRNPDLKYRQSPESIAQLVRQQRSILQAASALVAPGGRLVYATCSVLPEENERQVEEFLRGNPQFSLLNAGEILAAQKIALDTGKYLQLDSAAHQTDGFFAAVLQRAD</sequence>
<dbReference type="InterPro" id="IPR054728">
    <property type="entry name" value="RsmB-like_ferredoxin"/>
</dbReference>
<dbReference type="GO" id="GO:0001510">
    <property type="term" value="P:RNA methylation"/>
    <property type="evidence" value="ECO:0007669"/>
    <property type="project" value="InterPro"/>
</dbReference>
<evidence type="ECO:0000313" key="7">
    <source>
        <dbReference type="EMBL" id="EGC17803.1"/>
    </source>
</evidence>
<keyword evidence="3 5" id="KW-0949">S-adenosyl-L-methionine</keyword>
<proteinExistence type="inferred from homology"/>